<evidence type="ECO:0000313" key="5">
    <source>
        <dbReference type="EnsemblMetazoa" id="Aqu2.1.08184_001"/>
    </source>
</evidence>
<protein>
    <recommendedName>
        <fullName evidence="4">TRAF-type domain-containing protein</fullName>
    </recommendedName>
</protein>
<keyword evidence="2" id="KW-0863">Zinc-finger</keyword>
<evidence type="ECO:0000256" key="1">
    <source>
        <dbReference type="ARBA" id="ARBA00022723"/>
    </source>
</evidence>
<dbReference type="EnsemblMetazoa" id="Aqu2.1.08184_001">
    <property type="protein sequence ID" value="Aqu2.1.08184_001"/>
    <property type="gene ID" value="Aqu2.1.08184"/>
</dbReference>
<proteinExistence type="predicted"/>
<accession>A0A1X7T182</accession>
<dbReference type="Pfam" id="PF02176">
    <property type="entry name" value="zf-TRAF"/>
    <property type="match status" value="1"/>
</dbReference>
<keyword evidence="3" id="KW-0862">Zinc</keyword>
<feature type="domain" description="TRAF-type" evidence="4">
    <location>
        <begin position="34"/>
        <end position="71"/>
    </location>
</feature>
<dbReference type="InterPro" id="IPR013083">
    <property type="entry name" value="Znf_RING/FYVE/PHD"/>
</dbReference>
<dbReference type="GO" id="GO:0008270">
    <property type="term" value="F:zinc ion binding"/>
    <property type="evidence" value="ECO:0007669"/>
    <property type="project" value="UniProtKB-KW"/>
</dbReference>
<keyword evidence="1" id="KW-0479">Metal-binding</keyword>
<evidence type="ECO:0000256" key="2">
    <source>
        <dbReference type="ARBA" id="ARBA00022771"/>
    </source>
</evidence>
<dbReference type="AlphaFoldDB" id="A0A1X7T182"/>
<dbReference type="InParanoid" id="A0A1X7T182"/>
<dbReference type="InterPro" id="IPR001293">
    <property type="entry name" value="Znf_TRAF"/>
</dbReference>
<reference evidence="5" key="1">
    <citation type="submission" date="2017-05" db="UniProtKB">
        <authorList>
            <consortium name="EnsemblMetazoa"/>
        </authorList>
    </citation>
    <scope>IDENTIFICATION</scope>
</reference>
<dbReference type="Gene3D" id="3.30.40.10">
    <property type="entry name" value="Zinc/RING finger domain, C3HC4 (zinc finger)"/>
    <property type="match status" value="1"/>
</dbReference>
<organism evidence="5">
    <name type="scientific">Amphimedon queenslandica</name>
    <name type="common">Sponge</name>
    <dbReference type="NCBI Taxonomy" id="400682"/>
    <lineage>
        <taxon>Eukaryota</taxon>
        <taxon>Metazoa</taxon>
        <taxon>Porifera</taxon>
        <taxon>Demospongiae</taxon>
        <taxon>Heteroscleromorpha</taxon>
        <taxon>Haplosclerida</taxon>
        <taxon>Niphatidae</taxon>
        <taxon>Amphimedon</taxon>
    </lineage>
</organism>
<evidence type="ECO:0000259" key="4">
    <source>
        <dbReference type="Pfam" id="PF02176"/>
    </source>
</evidence>
<evidence type="ECO:0000256" key="3">
    <source>
        <dbReference type="ARBA" id="ARBA00022833"/>
    </source>
</evidence>
<sequence length="73" mass="8381">MKKTANTDQLHALIVALIKALLSKWSPIIKLVVFPVPCTNKDHKGFTIQQKKLQHHLDTDCPFQPIDCQFKWA</sequence>
<name>A0A1X7T182_AMPQE</name>